<accession>A0ABM9HC08</accession>
<gene>
    <name evidence="1" type="ORF">NSPWAT_0898</name>
</gene>
<dbReference type="EMBL" id="OX336137">
    <property type="protein sequence ID" value="CAI2717757.1"/>
    <property type="molecule type" value="Genomic_DNA"/>
</dbReference>
<dbReference type="Proteomes" id="UP001157733">
    <property type="component" value="Chromosome"/>
</dbReference>
<keyword evidence="2" id="KW-1185">Reference proteome</keyword>
<evidence type="ECO:0000313" key="1">
    <source>
        <dbReference type="EMBL" id="CAI2717757.1"/>
    </source>
</evidence>
<evidence type="ECO:0000313" key="2">
    <source>
        <dbReference type="Proteomes" id="UP001157733"/>
    </source>
</evidence>
<sequence>MDPGEYSKNAAKPEQLSKDLYQIHQNPNLESYLEFQQTSTISEYVFAEHLLLQLSLNKSFAEASIFSYYTHEAANILQNFQKKIFLETLKHLLIYLKFLLKHVPNHAQSLTVYLEKYSVFLQVHLA</sequence>
<reference evidence="1 2" key="1">
    <citation type="submission" date="2022-09" db="EMBL/GenBank/DDBJ databases">
        <authorList>
            <person name="Kop L."/>
        </authorList>
    </citation>
    <scope>NUCLEOTIDE SEQUENCE [LARGE SCALE GENOMIC DNA]</scope>
    <source>
        <strain evidence="1 2">347</strain>
    </source>
</reference>
<organism evidence="1 2">
    <name type="scientific">Nitrospina watsonii</name>
    <dbReference type="NCBI Taxonomy" id="1323948"/>
    <lineage>
        <taxon>Bacteria</taxon>
        <taxon>Pseudomonadati</taxon>
        <taxon>Nitrospinota/Tectimicrobiota group</taxon>
        <taxon>Nitrospinota</taxon>
        <taxon>Nitrospinia</taxon>
        <taxon>Nitrospinales</taxon>
        <taxon>Nitrospinaceae</taxon>
        <taxon>Nitrospina</taxon>
    </lineage>
</organism>
<protein>
    <submittedName>
        <fullName evidence="1">Uncharacterized protein</fullName>
    </submittedName>
</protein>
<proteinExistence type="predicted"/>
<name>A0ABM9HC08_9BACT</name>